<protein>
    <submittedName>
        <fullName evidence="1">Uncharacterized protein</fullName>
    </submittedName>
</protein>
<evidence type="ECO:0000313" key="2">
    <source>
        <dbReference type="Proteomes" id="UP001497516"/>
    </source>
</evidence>
<name>A0AAV2EA19_9ROSI</name>
<keyword evidence="2" id="KW-1185">Reference proteome</keyword>
<evidence type="ECO:0000313" key="1">
    <source>
        <dbReference type="EMBL" id="CAL1382558.1"/>
    </source>
</evidence>
<accession>A0AAV2EA19</accession>
<dbReference type="AlphaFoldDB" id="A0AAV2EA19"/>
<organism evidence="1 2">
    <name type="scientific">Linum trigynum</name>
    <dbReference type="NCBI Taxonomy" id="586398"/>
    <lineage>
        <taxon>Eukaryota</taxon>
        <taxon>Viridiplantae</taxon>
        <taxon>Streptophyta</taxon>
        <taxon>Embryophyta</taxon>
        <taxon>Tracheophyta</taxon>
        <taxon>Spermatophyta</taxon>
        <taxon>Magnoliopsida</taxon>
        <taxon>eudicotyledons</taxon>
        <taxon>Gunneridae</taxon>
        <taxon>Pentapetalae</taxon>
        <taxon>rosids</taxon>
        <taxon>fabids</taxon>
        <taxon>Malpighiales</taxon>
        <taxon>Linaceae</taxon>
        <taxon>Linum</taxon>
    </lineage>
</organism>
<dbReference type="EMBL" id="OZ034817">
    <property type="protein sequence ID" value="CAL1382558.1"/>
    <property type="molecule type" value="Genomic_DNA"/>
</dbReference>
<sequence length="120" mass="14011">MRVDKITYQYPYMIAGGVIYEEVVINDAEVVSMMLQFLAHNMMQFAEVYVENEEVGETHSHQYSMELPEALGWRCWNWLLQFILPQDSIRQVPLQHVPTNQGHLTQPCLAILRVSKTMQL</sequence>
<proteinExistence type="predicted"/>
<reference evidence="1 2" key="1">
    <citation type="submission" date="2024-04" db="EMBL/GenBank/DDBJ databases">
        <authorList>
            <person name="Fracassetti M."/>
        </authorList>
    </citation>
    <scope>NUCLEOTIDE SEQUENCE [LARGE SCALE GENOMIC DNA]</scope>
</reference>
<dbReference type="Proteomes" id="UP001497516">
    <property type="component" value="Chromosome 4"/>
</dbReference>
<gene>
    <name evidence="1" type="ORF">LTRI10_LOCUS23875</name>
</gene>